<sequence>MDLALLVLPFLVFEVIMGITIDPTFRKLNKFKSRSIHPNEALESNTGGGKAGYSPPPDKSAPQPRPCCG</sequence>
<reference evidence="4" key="2">
    <citation type="journal article" date="2018" name="BMC Genomics">
        <title>Genomic insights into host adaptation between the wheat stripe rust pathogen (Puccinia striiformis f. sp. tritici) and the barley stripe rust pathogen (Puccinia striiformis f. sp. hordei).</title>
        <authorList>
            <person name="Xia C."/>
            <person name="Wang M."/>
            <person name="Yin C."/>
            <person name="Cornejo O.E."/>
            <person name="Hulbert S.H."/>
            <person name="Chen X."/>
        </authorList>
    </citation>
    <scope>NUCLEOTIDE SEQUENCE [LARGE SCALE GENOMIC DNA]</scope>
    <source>
        <strain evidence="4">93TX-2</strain>
    </source>
</reference>
<feature type="compositionally biased region" description="Pro residues" evidence="1">
    <location>
        <begin position="54"/>
        <end position="69"/>
    </location>
</feature>
<name>A0A2S4UDZ0_9BASI</name>
<dbReference type="AlphaFoldDB" id="A0A2S4UDZ0"/>
<evidence type="ECO:0000256" key="2">
    <source>
        <dbReference type="SAM" id="SignalP"/>
    </source>
</evidence>
<organism evidence="3 4">
    <name type="scientific">Puccinia striiformis</name>
    <dbReference type="NCBI Taxonomy" id="27350"/>
    <lineage>
        <taxon>Eukaryota</taxon>
        <taxon>Fungi</taxon>
        <taxon>Dikarya</taxon>
        <taxon>Basidiomycota</taxon>
        <taxon>Pucciniomycotina</taxon>
        <taxon>Pucciniomycetes</taxon>
        <taxon>Pucciniales</taxon>
        <taxon>Pucciniaceae</taxon>
        <taxon>Puccinia</taxon>
    </lineage>
</organism>
<evidence type="ECO:0000256" key="1">
    <source>
        <dbReference type="SAM" id="MobiDB-lite"/>
    </source>
</evidence>
<evidence type="ECO:0000313" key="3">
    <source>
        <dbReference type="EMBL" id="POV95497.1"/>
    </source>
</evidence>
<feature type="chain" id="PRO_5015555015" evidence="2">
    <location>
        <begin position="19"/>
        <end position="69"/>
    </location>
</feature>
<feature type="region of interest" description="Disordered" evidence="1">
    <location>
        <begin position="36"/>
        <end position="69"/>
    </location>
</feature>
<comment type="caution">
    <text evidence="3">The sequence shown here is derived from an EMBL/GenBank/DDBJ whole genome shotgun (WGS) entry which is preliminary data.</text>
</comment>
<accession>A0A2S4UDZ0</accession>
<proteinExistence type="predicted"/>
<reference evidence="4" key="3">
    <citation type="journal article" date="2018" name="Mol. Plant Microbe Interact.">
        <title>Genome sequence resources for the wheat stripe rust pathogen (Puccinia striiformis f. sp. tritici) and the barley stripe rust pathogen (Puccinia striiformis f. sp. hordei).</title>
        <authorList>
            <person name="Xia C."/>
            <person name="Wang M."/>
            <person name="Yin C."/>
            <person name="Cornejo O.E."/>
            <person name="Hulbert S.H."/>
            <person name="Chen X."/>
        </authorList>
    </citation>
    <scope>NUCLEOTIDE SEQUENCE [LARGE SCALE GENOMIC DNA]</scope>
    <source>
        <strain evidence="4">93TX-2</strain>
    </source>
</reference>
<keyword evidence="2" id="KW-0732">Signal</keyword>
<dbReference type="EMBL" id="PKSM01000414">
    <property type="protein sequence ID" value="POV95497.1"/>
    <property type="molecule type" value="Genomic_DNA"/>
</dbReference>
<feature type="signal peptide" evidence="2">
    <location>
        <begin position="1"/>
        <end position="18"/>
    </location>
</feature>
<evidence type="ECO:0000313" key="4">
    <source>
        <dbReference type="Proteomes" id="UP000238274"/>
    </source>
</evidence>
<keyword evidence="4" id="KW-1185">Reference proteome</keyword>
<dbReference type="Proteomes" id="UP000238274">
    <property type="component" value="Unassembled WGS sequence"/>
</dbReference>
<reference evidence="3 4" key="1">
    <citation type="submission" date="2017-12" db="EMBL/GenBank/DDBJ databases">
        <title>Gene loss provides genomic basis for host adaptation in cereal stripe rust fungi.</title>
        <authorList>
            <person name="Xia C."/>
        </authorList>
    </citation>
    <scope>NUCLEOTIDE SEQUENCE [LARGE SCALE GENOMIC DNA]</scope>
    <source>
        <strain evidence="3 4">93TX-2</strain>
    </source>
</reference>
<protein>
    <submittedName>
        <fullName evidence="3">Uncharacterized protein</fullName>
    </submittedName>
</protein>
<dbReference type="VEuPathDB" id="FungiDB:PSHT_15635"/>
<dbReference type="VEuPathDB" id="FungiDB:PSTT_04177"/>
<gene>
    <name evidence="3" type="ORF">PSHT_15635</name>
</gene>